<evidence type="ECO:0000256" key="3">
    <source>
        <dbReference type="ARBA" id="ARBA00022692"/>
    </source>
</evidence>
<dbReference type="PANTHER" id="PTHR36115:SF6">
    <property type="entry name" value="PROLINE-RICH ANTIGEN HOMOLOG"/>
    <property type="match status" value="1"/>
</dbReference>
<comment type="subcellular location">
    <subcellularLocation>
        <location evidence="1">Cell membrane</location>
        <topology evidence="1">Multi-pass membrane protein</topology>
    </subcellularLocation>
</comment>
<dbReference type="InterPro" id="IPR010432">
    <property type="entry name" value="RDD"/>
</dbReference>
<evidence type="ECO:0000256" key="4">
    <source>
        <dbReference type="ARBA" id="ARBA00022989"/>
    </source>
</evidence>
<evidence type="ECO:0000256" key="5">
    <source>
        <dbReference type="ARBA" id="ARBA00023136"/>
    </source>
</evidence>
<feature type="domain" description="RDD" evidence="7">
    <location>
        <begin position="58"/>
        <end position="161"/>
    </location>
</feature>
<comment type="caution">
    <text evidence="8">The sequence shown here is derived from an EMBL/GenBank/DDBJ whole genome shotgun (WGS) entry which is preliminary data.</text>
</comment>
<gene>
    <name evidence="8" type="ORF">GCM10011410_25470</name>
</gene>
<keyword evidence="3 6" id="KW-0812">Transmembrane</keyword>
<dbReference type="PANTHER" id="PTHR36115">
    <property type="entry name" value="PROLINE-RICH ANTIGEN HOMOLOG-RELATED"/>
    <property type="match status" value="1"/>
</dbReference>
<reference evidence="8" key="1">
    <citation type="journal article" date="2014" name="Int. J. Syst. Evol. Microbiol.">
        <title>Complete genome sequence of Corynebacterium casei LMG S-19264T (=DSM 44701T), isolated from a smear-ripened cheese.</title>
        <authorList>
            <consortium name="US DOE Joint Genome Institute (JGI-PGF)"/>
            <person name="Walter F."/>
            <person name="Albersmeier A."/>
            <person name="Kalinowski J."/>
            <person name="Ruckert C."/>
        </authorList>
    </citation>
    <scope>NUCLEOTIDE SEQUENCE</scope>
    <source>
        <strain evidence="8">CGMCC 1.15478</strain>
    </source>
</reference>
<feature type="transmembrane region" description="Helical" evidence="6">
    <location>
        <begin position="129"/>
        <end position="149"/>
    </location>
</feature>
<evidence type="ECO:0000256" key="1">
    <source>
        <dbReference type="ARBA" id="ARBA00004651"/>
    </source>
</evidence>
<dbReference type="GO" id="GO:0005886">
    <property type="term" value="C:plasma membrane"/>
    <property type="evidence" value="ECO:0007669"/>
    <property type="project" value="UniProtKB-SubCell"/>
</dbReference>
<keyword evidence="5 6" id="KW-0472">Membrane</keyword>
<keyword evidence="4 6" id="KW-1133">Transmembrane helix</keyword>
<dbReference type="PIRSF" id="PIRSF021697">
    <property type="entry name" value="UCP021697"/>
    <property type="match status" value="1"/>
</dbReference>
<name>A0A916XH06_9ACTN</name>
<evidence type="ECO:0000256" key="2">
    <source>
        <dbReference type="ARBA" id="ARBA00022475"/>
    </source>
</evidence>
<feature type="transmembrane region" description="Helical" evidence="6">
    <location>
        <begin position="66"/>
        <end position="86"/>
    </location>
</feature>
<dbReference type="Pfam" id="PF06271">
    <property type="entry name" value="RDD"/>
    <property type="match status" value="1"/>
</dbReference>
<keyword evidence="2" id="KW-1003">Cell membrane</keyword>
<dbReference type="AlphaFoldDB" id="A0A916XH06"/>
<evidence type="ECO:0000313" key="9">
    <source>
        <dbReference type="Proteomes" id="UP000641514"/>
    </source>
</evidence>
<dbReference type="Proteomes" id="UP000641514">
    <property type="component" value="Unassembled WGS sequence"/>
</dbReference>
<reference evidence="8" key="2">
    <citation type="submission" date="2020-09" db="EMBL/GenBank/DDBJ databases">
        <authorList>
            <person name="Sun Q."/>
            <person name="Zhou Y."/>
        </authorList>
    </citation>
    <scope>NUCLEOTIDE SEQUENCE</scope>
    <source>
        <strain evidence="8">CGMCC 1.15478</strain>
    </source>
</reference>
<feature type="transmembrane region" description="Helical" evidence="6">
    <location>
        <begin position="92"/>
        <end position="117"/>
    </location>
</feature>
<evidence type="ECO:0000259" key="7">
    <source>
        <dbReference type="Pfam" id="PF06271"/>
    </source>
</evidence>
<accession>A0A916XH06</accession>
<organism evidence="8 9">
    <name type="scientific">Hoyosella rhizosphaerae</name>
    <dbReference type="NCBI Taxonomy" id="1755582"/>
    <lineage>
        <taxon>Bacteria</taxon>
        <taxon>Bacillati</taxon>
        <taxon>Actinomycetota</taxon>
        <taxon>Actinomycetes</taxon>
        <taxon>Mycobacteriales</taxon>
        <taxon>Hoyosellaceae</taxon>
        <taxon>Hoyosella</taxon>
    </lineage>
</organism>
<evidence type="ECO:0000313" key="8">
    <source>
        <dbReference type="EMBL" id="GGC71395.1"/>
    </source>
</evidence>
<dbReference type="EMBL" id="BMJH01000003">
    <property type="protein sequence ID" value="GGC71395.1"/>
    <property type="molecule type" value="Genomic_DNA"/>
</dbReference>
<evidence type="ECO:0000256" key="6">
    <source>
        <dbReference type="SAM" id="Phobius"/>
    </source>
</evidence>
<proteinExistence type="predicted"/>
<sequence>MSFSATGSNSPILDNMSRNIGSWLYGPSAALPDGETGTENTYKGERLGLPQHGPGSMPSWLRRSGAFFADLLMAAGVAAVFTFPHAPQNWSLLVWFIVAIFAVVLFAFTPGQALFGLRVQRVGVDAPVGLWRSAVRAGLVFLLIPAAIWDQDGRGLHDKASGTVVVRTR</sequence>
<dbReference type="InterPro" id="IPR051791">
    <property type="entry name" value="Pra-immunoreactive"/>
</dbReference>
<dbReference type="InterPro" id="IPR016795">
    <property type="entry name" value="UCP021697"/>
</dbReference>
<keyword evidence="9" id="KW-1185">Reference proteome</keyword>
<protein>
    <submittedName>
        <fullName evidence="8">RDD family protein</fullName>
    </submittedName>
</protein>